<evidence type="ECO:0000256" key="9">
    <source>
        <dbReference type="ARBA" id="ARBA00059471"/>
    </source>
</evidence>
<dbReference type="GO" id="GO:0005689">
    <property type="term" value="C:U12-type spliceosomal complex"/>
    <property type="evidence" value="ECO:0007669"/>
    <property type="project" value="TreeGrafter"/>
</dbReference>
<comment type="similarity">
    <text evidence="2 10">Belongs to the snRNP Sm proteins family.</text>
</comment>
<dbReference type="GO" id="GO:0003723">
    <property type="term" value="F:RNA binding"/>
    <property type="evidence" value="ECO:0007669"/>
    <property type="project" value="UniProtKB-UniRule"/>
</dbReference>
<dbReference type="AlphaFoldDB" id="A0AAN9E4S3"/>
<keyword evidence="5 10" id="KW-0694">RNA-binding</keyword>
<evidence type="ECO:0000256" key="6">
    <source>
        <dbReference type="ARBA" id="ARBA00023187"/>
    </source>
</evidence>
<dbReference type="PROSITE" id="PS52002">
    <property type="entry name" value="SM"/>
    <property type="match status" value="1"/>
</dbReference>
<evidence type="ECO:0000256" key="10">
    <source>
        <dbReference type="RuleBase" id="RU365052"/>
    </source>
</evidence>
<dbReference type="Gene3D" id="2.30.30.100">
    <property type="match status" value="1"/>
</dbReference>
<dbReference type="InterPro" id="IPR044641">
    <property type="entry name" value="Lsm7/SmG-like"/>
</dbReference>
<comment type="function">
    <text evidence="10">Plays a role in pre-mRNA splicing.</text>
</comment>
<sequence>MPCPLPLTSTLYFFHRCIDKIVSVKFICSPNSSSSSSSPSFCVVVSFHHLFTMSRSGQPPDLKKYMDKKLQIKLNANRMIVGTLRGFDQFMNLVVDNTVEVNGEEKNDIGMVVIRGNSVVTVEALEPVNRT</sequence>
<evidence type="ECO:0000313" key="13">
    <source>
        <dbReference type="Proteomes" id="UP001372338"/>
    </source>
</evidence>
<dbReference type="CDD" id="cd01719">
    <property type="entry name" value="Sm_G"/>
    <property type="match status" value="1"/>
</dbReference>
<dbReference type="EMBL" id="JAYWIO010000008">
    <property type="protein sequence ID" value="KAK7244883.1"/>
    <property type="molecule type" value="Genomic_DNA"/>
</dbReference>
<keyword evidence="7 10" id="KW-0539">Nucleus</keyword>
<keyword evidence="4 10" id="KW-0747">Spliceosome</keyword>
<protein>
    <recommendedName>
        <fullName evidence="10">Small nuclear ribonucleoprotein G</fullName>
        <shortName evidence="10">snRNP-G</shortName>
    </recommendedName>
</protein>
<evidence type="ECO:0000256" key="8">
    <source>
        <dbReference type="ARBA" id="ARBA00023274"/>
    </source>
</evidence>
<evidence type="ECO:0000313" key="12">
    <source>
        <dbReference type="EMBL" id="KAK7244883.1"/>
    </source>
</evidence>
<keyword evidence="3 10" id="KW-0507">mRNA processing</keyword>
<dbReference type="GO" id="GO:0071011">
    <property type="term" value="C:precatalytic spliceosome"/>
    <property type="evidence" value="ECO:0007669"/>
    <property type="project" value="TreeGrafter"/>
</dbReference>
<comment type="function">
    <text evidence="9">Probable common Sm protein, is found in U1 and U2 snRNPs and may be part of the spliceosome.</text>
</comment>
<keyword evidence="13" id="KW-1185">Reference proteome</keyword>
<dbReference type="SMART" id="SM00651">
    <property type="entry name" value="Sm"/>
    <property type="match status" value="1"/>
</dbReference>
<evidence type="ECO:0000256" key="2">
    <source>
        <dbReference type="ARBA" id="ARBA00006850"/>
    </source>
</evidence>
<gene>
    <name evidence="12" type="ORF">RIF29_39712</name>
</gene>
<accession>A0AAN9E4S3</accession>
<dbReference type="GO" id="GO:0034719">
    <property type="term" value="C:SMN-Sm protein complex"/>
    <property type="evidence" value="ECO:0007669"/>
    <property type="project" value="TreeGrafter"/>
</dbReference>
<name>A0AAN9E4S3_CROPI</name>
<dbReference type="GO" id="GO:0005685">
    <property type="term" value="C:U1 snRNP"/>
    <property type="evidence" value="ECO:0007669"/>
    <property type="project" value="TreeGrafter"/>
</dbReference>
<dbReference type="GO" id="GO:0005682">
    <property type="term" value="C:U5 snRNP"/>
    <property type="evidence" value="ECO:0007669"/>
    <property type="project" value="TreeGrafter"/>
</dbReference>
<dbReference type="FunFam" id="2.30.30.100:FF:000023">
    <property type="entry name" value="Small nuclear ribonucleoprotein G"/>
    <property type="match status" value="1"/>
</dbReference>
<keyword evidence="8 10" id="KW-0687">Ribonucleoprotein</keyword>
<evidence type="ECO:0000259" key="11">
    <source>
        <dbReference type="PROSITE" id="PS52002"/>
    </source>
</evidence>
<dbReference type="GO" id="GO:0005687">
    <property type="term" value="C:U4 snRNP"/>
    <property type="evidence" value="ECO:0007669"/>
    <property type="project" value="TreeGrafter"/>
</dbReference>
<reference evidence="12 13" key="1">
    <citation type="submission" date="2024-01" db="EMBL/GenBank/DDBJ databases">
        <title>The genomes of 5 underutilized Papilionoideae crops provide insights into root nodulation and disease resistanc.</title>
        <authorList>
            <person name="Yuan L."/>
        </authorList>
    </citation>
    <scope>NUCLEOTIDE SEQUENCE [LARGE SCALE GENOMIC DNA]</scope>
    <source>
        <strain evidence="12">ZHUSHIDOU_FW_LH</strain>
        <tissue evidence="12">Leaf</tissue>
    </source>
</reference>
<dbReference type="Pfam" id="PF01423">
    <property type="entry name" value="LSM"/>
    <property type="match status" value="1"/>
</dbReference>
<evidence type="ECO:0000256" key="1">
    <source>
        <dbReference type="ARBA" id="ARBA00004123"/>
    </source>
</evidence>
<dbReference type="GO" id="GO:0071013">
    <property type="term" value="C:catalytic step 2 spliceosome"/>
    <property type="evidence" value="ECO:0007669"/>
    <property type="project" value="TreeGrafter"/>
</dbReference>
<evidence type="ECO:0000256" key="5">
    <source>
        <dbReference type="ARBA" id="ARBA00022884"/>
    </source>
</evidence>
<dbReference type="InterPro" id="IPR034098">
    <property type="entry name" value="Sm_G"/>
</dbReference>
<dbReference type="SUPFAM" id="SSF50182">
    <property type="entry name" value="Sm-like ribonucleoproteins"/>
    <property type="match status" value="1"/>
</dbReference>
<organism evidence="12 13">
    <name type="scientific">Crotalaria pallida</name>
    <name type="common">Smooth rattlebox</name>
    <name type="synonym">Crotalaria striata</name>
    <dbReference type="NCBI Taxonomy" id="3830"/>
    <lineage>
        <taxon>Eukaryota</taxon>
        <taxon>Viridiplantae</taxon>
        <taxon>Streptophyta</taxon>
        <taxon>Embryophyta</taxon>
        <taxon>Tracheophyta</taxon>
        <taxon>Spermatophyta</taxon>
        <taxon>Magnoliopsida</taxon>
        <taxon>eudicotyledons</taxon>
        <taxon>Gunneridae</taxon>
        <taxon>Pentapetalae</taxon>
        <taxon>rosids</taxon>
        <taxon>fabids</taxon>
        <taxon>Fabales</taxon>
        <taxon>Fabaceae</taxon>
        <taxon>Papilionoideae</taxon>
        <taxon>50 kb inversion clade</taxon>
        <taxon>genistoids sensu lato</taxon>
        <taxon>core genistoids</taxon>
        <taxon>Crotalarieae</taxon>
        <taxon>Crotalaria</taxon>
    </lineage>
</organism>
<comment type="caution">
    <text evidence="12">The sequence shown here is derived from an EMBL/GenBank/DDBJ whole genome shotgun (WGS) entry which is preliminary data.</text>
</comment>
<dbReference type="GO" id="GO:0000387">
    <property type="term" value="P:spliceosomal snRNP assembly"/>
    <property type="evidence" value="ECO:0007669"/>
    <property type="project" value="UniProtKB-UniRule"/>
</dbReference>
<comment type="subcellular location">
    <subcellularLocation>
        <location evidence="1 10">Nucleus</location>
    </subcellularLocation>
</comment>
<dbReference type="PANTHER" id="PTHR10553">
    <property type="entry name" value="SMALL NUCLEAR RIBONUCLEOPROTEIN"/>
    <property type="match status" value="1"/>
</dbReference>
<dbReference type="GO" id="GO:0043186">
    <property type="term" value="C:P granule"/>
    <property type="evidence" value="ECO:0007669"/>
    <property type="project" value="TreeGrafter"/>
</dbReference>
<dbReference type="InterPro" id="IPR010920">
    <property type="entry name" value="LSM_dom_sf"/>
</dbReference>
<evidence type="ECO:0000256" key="7">
    <source>
        <dbReference type="ARBA" id="ARBA00023242"/>
    </source>
</evidence>
<dbReference type="GO" id="GO:0097526">
    <property type="term" value="C:spliceosomal tri-snRNP complex"/>
    <property type="evidence" value="ECO:0007669"/>
    <property type="project" value="TreeGrafter"/>
</dbReference>
<proteinExistence type="inferred from homology"/>
<feature type="domain" description="Sm" evidence="11">
    <location>
        <begin position="57"/>
        <end position="128"/>
    </location>
</feature>
<dbReference type="GO" id="GO:0071004">
    <property type="term" value="C:U2-type prespliceosome"/>
    <property type="evidence" value="ECO:0007669"/>
    <property type="project" value="TreeGrafter"/>
</dbReference>
<dbReference type="Proteomes" id="UP001372338">
    <property type="component" value="Unassembled WGS sequence"/>
</dbReference>
<evidence type="ECO:0000256" key="4">
    <source>
        <dbReference type="ARBA" id="ARBA00022728"/>
    </source>
</evidence>
<dbReference type="InterPro" id="IPR047575">
    <property type="entry name" value="Sm"/>
</dbReference>
<dbReference type="GO" id="GO:0005686">
    <property type="term" value="C:U2 snRNP"/>
    <property type="evidence" value="ECO:0007669"/>
    <property type="project" value="TreeGrafter"/>
</dbReference>
<evidence type="ECO:0000256" key="3">
    <source>
        <dbReference type="ARBA" id="ARBA00022664"/>
    </source>
</evidence>
<dbReference type="InterPro" id="IPR001163">
    <property type="entry name" value="Sm_dom_euk/arc"/>
</dbReference>
<keyword evidence="6 10" id="KW-0508">mRNA splicing</keyword>
<dbReference type="PANTHER" id="PTHR10553:SF2">
    <property type="entry name" value="SMALL NUCLEAR RIBONUCLEOPROTEIN G"/>
    <property type="match status" value="1"/>
</dbReference>